<reference evidence="2 3" key="1">
    <citation type="journal article" date="2024" name="Front Chem Biol">
        <title>Unveiling the potential of Daldinia eschscholtzii MFLUCC 19-0629 through bioactivity and bioinformatics studies for enhanced sustainable agriculture production.</title>
        <authorList>
            <person name="Brooks S."/>
            <person name="Weaver J.A."/>
            <person name="Klomchit A."/>
            <person name="Alharthi S.A."/>
            <person name="Onlamun T."/>
            <person name="Nurani R."/>
            <person name="Vong T.K."/>
            <person name="Alberti F."/>
            <person name="Greco C."/>
        </authorList>
    </citation>
    <scope>NUCLEOTIDE SEQUENCE [LARGE SCALE GENOMIC DNA]</scope>
    <source>
        <strain evidence="2">MFLUCC 19-0629</strain>
    </source>
</reference>
<comment type="caution">
    <text evidence="2">The sequence shown here is derived from an EMBL/GenBank/DDBJ whole genome shotgun (WGS) entry which is preliminary data.</text>
</comment>
<protein>
    <submittedName>
        <fullName evidence="2">Uncharacterized protein</fullName>
    </submittedName>
</protein>
<sequence>MRLLTIVLASLSAVALAAPIEVSTDLVERQYRPTYKVHAALEGKVADAEKRQYRPTYKVHSELEGKEAESAEKRQYRPTYKVHAELEGKETA</sequence>
<keyword evidence="3" id="KW-1185">Reference proteome</keyword>
<feature type="signal peptide" evidence="1">
    <location>
        <begin position="1"/>
        <end position="17"/>
    </location>
</feature>
<accession>A0AAX6MQM1</accession>
<dbReference type="Proteomes" id="UP001369815">
    <property type="component" value="Unassembled WGS sequence"/>
</dbReference>
<dbReference type="EMBL" id="JBANMG010000004">
    <property type="protein sequence ID" value="KAK6954796.1"/>
    <property type="molecule type" value="Genomic_DNA"/>
</dbReference>
<organism evidence="2 3">
    <name type="scientific">Daldinia eschscholtzii</name>
    <dbReference type="NCBI Taxonomy" id="292717"/>
    <lineage>
        <taxon>Eukaryota</taxon>
        <taxon>Fungi</taxon>
        <taxon>Dikarya</taxon>
        <taxon>Ascomycota</taxon>
        <taxon>Pezizomycotina</taxon>
        <taxon>Sordariomycetes</taxon>
        <taxon>Xylariomycetidae</taxon>
        <taxon>Xylariales</taxon>
        <taxon>Hypoxylaceae</taxon>
        <taxon>Daldinia</taxon>
    </lineage>
</organism>
<proteinExistence type="predicted"/>
<evidence type="ECO:0000256" key="1">
    <source>
        <dbReference type="SAM" id="SignalP"/>
    </source>
</evidence>
<name>A0AAX6MQM1_9PEZI</name>
<evidence type="ECO:0000313" key="3">
    <source>
        <dbReference type="Proteomes" id="UP001369815"/>
    </source>
</evidence>
<evidence type="ECO:0000313" key="2">
    <source>
        <dbReference type="EMBL" id="KAK6954796.1"/>
    </source>
</evidence>
<keyword evidence="1" id="KW-0732">Signal</keyword>
<dbReference type="AlphaFoldDB" id="A0AAX6MQM1"/>
<gene>
    <name evidence="2" type="ORF">Daesc_004765</name>
</gene>
<feature type="chain" id="PRO_5043377073" evidence="1">
    <location>
        <begin position="18"/>
        <end position="92"/>
    </location>
</feature>